<dbReference type="AlphaFoldDB" id="A0A7M7HPA3"/>
<dbReference type="CDD" id="cd00637">
    <property type="entry name" value="7tm_classA_rhodopsin-like"/>
    <property type="match status" value="1"/>
</dbReference>
<dbReference type="EnsemblMetazoa" id="XM_011681646">
    <property type="protein sequence ID" value="XP_011679948"/>
    <property type="gene ID" value="LOC579893"/>
</dbReference>
<evidence type="ECO:0000256" key="5">
    <source>
        <dbReference type="ARBA" id="ARBA00023136"/>
    </source>
</evidence>
<dbReference type="Pfam" id="PF00001">
    <property type="entry name" value="7tm_1"/>
    <property type="match status" value="1"/>
</dbReference>
<evidence type="ECO:0000256" key="9">
    <source>
        <dbReference type="SAM" id="Phobius"/>
    </source>
</evidence>
<keyword evidence="4" id="KW-0297">G-protein coupled receptor</keyword>
<feature type="transmembrane region" description="Helical" evidence="9">
    <location>
        <begin position="95"/>
        <end position="116"/>
    </location>
</feature>
<dbReference type="PANTHER" id="PTHR24243:SF208">
    <property type="entry name" value="PYROKININ-1 RECEPTOR"/>
    <property type="match status" value="1"/>
</dbReference>
<dbReference type="GO" id="GO:0005886">
    <property type="term" value="C:plasma membrane"/>
    <property type="evidence" value="ECO:0000318"/>
    <property type="project" value="GO_Central"/>
</dbReference>
<feature type="transmembrane region" description="Helical" evidence="9">
    <location>
        <begin position="137"/>
        <end position="157"/>
    </location>
</feature>
<dbReference type="RefSeq" id="XP_011679948.2">
    <property type="nucleotide sequence ID" value="XM_011681646.2"/>
</dbReference>
<keyword evidence="7" id="KW-0807">Transducer</keyword>
<keyword evidence="6" id="KW-0675">Receptor</keyword>
<accession>A0A7M7HPA3</accession>
<reference evidence="12" key="1">
    <citation type="submission" date="2015-02" db="EMBL/GenBank/DDBJ databases">
        <title>Genome sequencing for Strongylocentrotus purpuratus.</title>
        <authorList>
            <person name="Murali S."/>
            <person name="Liu Y."/>
            <person name="Vee V."/>
            <person name="English A."/>
            <person name="Wang M."/>
            <person name="Skinner E."/>
            <person name="Han Y."/>
            <person name="Muzny D.M."/>
            <person name="Worley K.C."/>
            <person name="Gibbs R.A."/>
        </authorList>
    </citation>
    <scope>NUCLEOTIDE SEQUENCE</scope>
</reference>
<feature type="transmembrane region" description="Helical" evidence="9">
    <location>
        <begin position="23"/>
        <end position="44"/>
    </location>
</feature>
<dbReference type="PROSITE" id="PS50262">
    <property type="entry name" value="G_PROTEIN_RECEP_F1_2"/>
    <property type="match status" value="1"/>
</dbReference>
<reference evidence="11" key="2">
    <citation type="submission" date="2021-01" db="UniProtKB">
        <authorList>
            <consortium name="EnsemblMetazoa"/>
        </authorList>
    </citation>
    <scope>IDENTIFICATION</scope>
</reference>
<evidence type="ECO:0000259" key="10">
    <source>
        <dbReference type="PROSITE" id="PS50262"/>
    </source>
</evidence>
<feature type="region of interest" description="Disordered" evidence="8">
    <location>
        <begin position="258"/>
        <end position="287"/>
    </location>
</feature>
<keyword evidence="5 9" id="KW-0472">Membrane</keyword>
<feature type="domain" description="G-protein coupled receptors family 1 profile" evidence="10">
    <location>
        <begin position="35"/>
        <end position="360"/>
    </location>
</feature>
<feature type="transmembrane region" description="Helical" evidence="9">
    <location>
        <begin position="185"/>
        <end position="206"/>
    </location>
</feature>
<dbReference type="SUPFAM" id="SSF81321">
    <property type="entry name" value="Family A G protein-coupled receptor-like"/>
    <property type="match status" value="1"/>
</dbReference>
<dbReference type="PRINTS" id="PR00237">
    <property type="entry name" value="GPCRRHODOPSN"/>
</dbReference>
<dbReference type="OrthoDB" id="10026919at2759"/>
<dbReference type="Proteomes" id="UP000007110">
    <property type="component" value="Unassembled WGS sequence"/>
</dbReference>
<protein>
    <recommendedName>
        <fullName evidence="10">G-protein coupled receptors family 1 profile domain-containing protein</fullName>
    </recommendedName>
</protein>
<name>A0A7M7HPA3_STRPU</name>
<keyword evidence="3 9" id="KW-1133">Transmembrane helix</keyword>
<evidence type="ECO:0000313" key="12">
    <source>
        <dbReference type="Proteomes" id="UP000007110"/>
    </source>
</evidence>
<dbReference type="InParanoid" id="A0A7M7HPA3"/>
<evidence type="ECO:0000256" key="3">
    <source>
        <dbReference type="ARBA" id="ARBA00022989"/>
    </source>
</evidence>
<evidence type="ECO:0000256" key="7">
    <source>
        <dbReference type="ARBA" id="ARBA00023224"/>
    </source>
</evidence>
<sequence length="424" mass="49026">MSPVNVSNSTSSNDDVERIGKTVGLVIIVLLSVIGHIIYFVTLFRTPRLRVRTGPWYLFTNIALANVVAVVFSLIPNILATWSGSWTLGDGFCTASAFLTRFTFYQIWHTVGILFVERYVRIMVPLKHKEIFRVIPTMILLSALWFFDAVLSMFPLINWGGYGYLITEGQCAHSVDGYQKNVSHLYFTIVMGIVLPMFLSITLFVVTVRGALRRSKDNEDIFKEELEIPESYGYKLRRREKTLARTIKNPTLTEERMKKLRKRQKKRIKKKNKRAKREDESATHRRYKDAKRKKRACRYRPNEMAFVKTAALILLSISICWIPYLIVKVFETYDIVLPSIIVVIVAFLSYFSHAVCPFIYIISSRSFRRNINRAFCRACLRASKRKKKSEERRQRNVQEGGIIHDNEAYLGDEDSGVEAVSETM</sequence>
<proteinExistence type="predicted"/>
<organism evidence="11 12">
    <name type="scientific">Strongylocentrotus purpuratus</name>
    <name type="common">Purple sea urchin</name>
    <dbReference type="NCBI Taxonomy" id="7668"/>
    <lineage>
        <taxon>Eukaryota</taxon>
        <taxon>Metazoa</taxon>
        <taxon>Echinodermata</taxon>
        <taxon>Eleutherozoa</taxon>
        <taxon>Echinozoa</taxon>
        <taxon>Echinoidea</taxon>
        <taxon>Euechinoidea</taxon>
        <taxon>Echinacea</taxon>
        <taxon>Camarodonta</taxon>
        <taxon>Echinidea</taxon>
        <taxon>Strongylocentrotidae</taxon>
        <taxon>Strongylocentrotus</taxon>
    </lineage>
</organism>
<evidence type="ECO:0000313" key="11">
    <source>
        <dbReference type="EnsemblMetazoa" id="XP_011679948"/>
    </source>
</evidence>
<dbReference type="InterPro" id="IPR000276">
    <property type="entry name" value="GPCR_Rhodpsn"/>
</dbReference>
<dbReference type="GO" id="GO:0004930">
    <property type="term" value="F:G protein-coupled receptor activity"/>
    <property type="evidence" value="ECO:0000318"/>
    <property type="project" value="GO_Central"/>
</dbReference>
<dbReference type="GO" id="GO:0071880">
    <property type="term" value="P:adenylate cyclase-activating adrenergic receptor signaling pathway"/>
    <property type="evidence" value="ECO:0000318"/>
    <property type="project" value="GO_Central"/>
</dbReference>
<evidence type="ECO:0000256" key="1">
    <source>
        <dbReference type="ARBA" id="ARBA00004141"/>
    </source>
</evidence>
<evidence type="ECO:0000256" key="2">
    <source>
        <dbReference type="ARBA" id="ARBA00022692"/>
    </source>
</evidence>
<keyword evidence="2 9" id="KW-0812">Transmembrane</keyword>
<dbReference type="KEGG" id="spu:579893"/>
<dbReference type="GeneID" id="579893"/>
<evidence type="ECO:0000256" key="4">
    <source>
        <dbReference type="ARBA" id="ARBA00023040"/>
    </source>
</evidence>
<dbReference type="PANTHER" id="PTHR24243">
    <property type="entry name" value="G-PROTEIN COUPLED RECEPTOR"/>
    <property type="match status" value="1"/>
</dbReference>
<evidence type="ECO:0000256" key="8">
    <source>
        <dbReference type="SAM" id="MobiDB-lite"/>
    </source>
</evidence>
<dbReference type="InterPro" id="IPR017452">
    <property type="entry name" value="GPCR_Rhodpsn_7TM"/>
</dbReference>
<dbReference type="Gene3D" id="1.20.1070.10">
    <property type="entry name" value="Rhodopsin 7-helix transmembrane proteins"/>
    <property type="match status" value="1"/>
</dbReference>
<feature type="transmembrane region" description="Helical" evidence="9">
    <location>
        <begin position="305"/>
        <end position="327"/>
    </location>
</feature>
<feature type="compositionally biased region" description="Basic residues" evidence="8">
    <location>
        <begin position="258"/>
        <end position="275"/>
    </location>
</feature>
<dbReference type="GO" id="GO:0043410">
    <property type="term" value="P:positive regulation of MAPK cascade"/>
    <property type="evidence" value="ECO:0000318"/>
    <property type="project" value="GO_Central"/>
</dbReference>
<feature type="transmembrane region" description="Helical" evidence="9">
    <location>
        <begin position="339"/>
        <end position="363"/>
    </location>
</feature>
<feature type="transmembrane region" description="Helical" evidence="9">
    <location>
        <begin position="56"/>
        <end position="75"/>
    </location>
</feature>
<keyword evidence="12" id="KW-1185">Reference proteome</keyword>
<evidence type="ECO:0000256" key="6">
    <source>
        <dbReference type="ARBA" id="ARBA00023170"/>
    </source>
</evidence>
<comment type="subcellular location">
    <subcellularLocation>
        <location evidence="1">Membrane</location>
        <topology evidence="1">Multi-pass membrane protein</topology>
    </subcellularLocation>
</comment>